<name>A0AAD7X373_9TELE</name>
<protein>
    <submittedName>
        <fullName evidence="1">Uncharacterized protein</fullName>
    </submittedName>
</protein>
<evidence type="ECO:0000313" key="1">
    <source>
        <dbReference type="EMBL" id="KAJ8418590.1"/>
    </source>
</evidence>
<proteinExistence type="predicted"/>
<dbReference type="AlphaFoldDB" id="A0AAD7X373"/>
<sequence length="81" mass="8632">MEAKKSKGCCRMSRLRQGAVEGMEDGAQACDVREHRVCAPQSGSFPMPAALENRSASSLGFPQVEASLSLVEVDNTGPCME</sequence>
<dbReference type="Proteomes" id="UP001221898">
    <property type="component" value="Unassembled WGS sequence"/>
</dbReference>
<organism evidence="1 2">
    <name type="scientific">Aldrovandia affinis</name>
    <dbReference type="NCBI Taxonomy" id="143900"/>
    <lineage>
        <taxon>Eukaryota</taxon>
        <taxon>Metazoa</taxon>
        <taxon>Chordata</taxon>
        <taxon>Craniata</taxon>
        <taxon>Vertebrata</taxon>
        <taxon>Euteleostomi</taxon>
        <taxon>Actinopterygii</taxon>
        <taxon>Neopterygii</taxon>
        <taxon>Teleostei</taxon>
        <taxon>Notacanthiformes</taxon>
        <taxon>Halosauridae</taxon>
        <taxon>Aldrovandia</taxon>
    </lineage>
</organism>
<accession>A0AAD7X373</accession>
<dbReference type="EMBL" id="JAINUG010000001">
    <property type="protein sequence ID" value="KAJ8418590.1"/>
    <property type="molecule type" value="Genomic_DNA"/>
</dbReference>
<comment type="caution">
    <text evidence="1">The sequence shown here is derived from an EMBL/GenBank/DDBJ whole genome shotgun (WGS) entry which is preliminary data.</text>
</comment>
<gene>
    <name evidence="1" type="ORF">AAFF_G00000890</name>
</gene>
<reference evidence="1" key="1">
    <citation type="journal article" date="2023" name="Science">
        <title>Genome structures resolve the early diversification of teleost fishes.</title>
        <authorList>
            <person name="Parey E."/>
            <person name="Louis A."/>
            <person name="Montfort J."/>
            <person name="Bouchez O."/>
            <person name="Roques C."/>
            <person name="Iampietro C."/>
            <person name="Lluch J."/>
            <person name="Castinel A."/>
            <person name="Donnadieu C."/>
            <person name="Desvignes T."/>
            <person name="Floi Bucao C."/>
            <person name="Jouanno E."/>
            <person name="Wen M."/>
            <person name="Mejri S."/>
            <person name="Dirks R."/>
            <person name="Jansen H."/>
            <person name="Henkel C."/>
            <person name="Chen W.J."/>
            <person name="Zahm M."/>
            <person name="Cabau C."/>
            <person name="Klopp C."/>
            <person name="Thompson A.W."/>
            <person name="Robinson-Rechavi M."/>
            <person name="Braasch I."/>
            <person name="Lecointre G."/>
            <person name="Bobe J."/>
            <person name="Postlethwait J.H."/>
            <person name="Berthelot C."/>
            <person name="Roest Crollius H."/>
            <person name="Guiguen Y."/>
        </authorList>
    </citation>
    <scope>NUCLEOTIDE SEQUENCE</scope>
    <source>
        <strain evidence="1">NC1722</strain>
    </source>
</reference>
<keyword evidence="2" id="KW-1185">Reference proteome</keyword>
<evidence type="ECO:0000313" key="2">
    <source>
        <dbReference type="Proteomes" id="UP001221898"/>
    </source>
</evidence>